<reference evidence="7" key="1">
    <citation type="thesis" date="2015" institute="Rutgers" country="The State University of New Jersey, 14 College Farm Rd., New Brunswick, NJ, USA">
        <title>Ammonia toxicity in bacteria and its implications for treatment of and resource recovery from highly nitrogenous organic wastes.</title>
        <authorList>
            <person name="Luther A.K."/>
        </authorList>
    </citation>
    <scope>NUCLEOTIDE SEQUENCE</scope>
    <source>
        <strain evidence="7">RT-10B</strain>
    </source>
</reference>
<dbReference type="PANTHER" id="PTHR12835:SF5">
    <property type="entry name" value="BIOTIN--PROTEIN LIGASE"/>
    <property type="match status" value="1"/>
</dbReference>
<dbReference type="GO" id="GO:0006355">
    <property type="term" value="P:regulation of DNA-templated transcription"/>
    <property type="evidence" value="ECO:0007669"/>
    <property type="project" value="UniProtKB-UniRule"/>
</dbReference>
<feature type="binding site" evidence="5">
    <location>
        <position position="179"/>
    </location>
    <ligand>
        <name>biotin</name>
        <dbReference type="ChEBI" id="CHEBI:57586"/>
    </ligand>
</feature>
<evidence type="ECO:0000313" key="7">
    <source>
        <dbReference type="EMBL" id="PSJ31181.1"/>
    </source>
</evidence>
<sequence length="319" mass="35787">MDILIENMDIHISGEAISQQLGISRASVWKHINSLKKEGFEIESKSGIGYILLGKTDSSLTSYEIKRGLETEFIGQNIEYFKSIDSTNTFAKNIAPKSDEGMVIISDEQISGKGRVGREWISKENEGIYFSIILKPDIDIMNASFLTQVAGAAMVSSLEKMGVESTIKWPNDIIVNGKKISGILTEMSAEIDQISYIVVGIGVNLYNQSFEEEIESKATSLKKEGYDIDKKEFLQRFFLEFEDLYKEFLSGDKESTISILRKKSAVLDKEVYIIDRTGKTKVYARDIDENGNLLVEKENGSIETIFTGEISIRGLESYI</sequence>
<evidence type="ECO:0000256" key="2">
    <source>
        <dbReference type="ARBA" id="ARBA00022741"/>
    </source>
</evidence>
<dbReference type="InterPro" id="IPR008988">
    <property type="entry name" value="Transcriptional_repressor_C"/>
</dbReference>
<dbReference type="CDD" id="cd16442">
    <property type="entry name" value="BPL"/>
    <property type="match status" value="1"/>
</dbReference>
<keyword evidence="3 5" id="KW-0067">ATP-binding</keyword>
<keyword evidence="5" id="KW-0238">DNA-binding</keyword>
<comment type="caution">
    <text evidence="7">The sequence shown here is derived from an EMBL/GenBank/DDBJ whole genome shotgun (WGS) entry which is preliminary data.</text>
</comment>
<evidence type="ECO:0000313" key="8">
    <source>
        <dbReference type="Proteomes" id="UP000241434"/>
    </source>
</evidence>
<dbReference type="GO" id="GO:0005524">
    <property type="term" value="F:ATP binding"/>
    <property type="evidence" value="ECO:0007669"/>
    <property type="project" value="UniProtKB-UniRule"/>
</dbReference>
<evidence type="ECO:0000256" key="1">
    <source>
        <dbReference type="ARBA" id="ARBA00022598"/>
    </source>
</evidence>
<dbReference type="SUPFAM" id="SSF50037">
    <property type="entry name" value="C-terminal domain of transcriptional repressors"/>
    <property type="match status" value="1"/>
</dbReference>
<comment type="catalytic activity">
    <reaction evidence="5">
        <text>biotin + L-lysyl-[protein] + ATP = N(6)-biotinyl-L-lysyl-[protein] + AMP + diphosphate + H(+)</text>
        <dbReference type="Rhea" id="RHEA:11756"/>
        <dbReference type="Rhea" id="RHEA-COMP:9752"/>
        <dbReference type="Rhea" id="RHEA-COMP:10505"/>
        <dbReference type="ChEBI" id="CHEBI:15378"/>
        <dbReference type="ChEBI" id="CHEBI:29969"/>
        <dbReference type="ChEBI" id="CHEBI:30616"/>
        <dbReference type="ChEBI" id="CHEBI:33019"/>
        <dbReference type="ChEBI" id="CHEBI:57586"/>
        <dbReference type="ChEBI" id="CHEBI:83144"/>
        <dbReference type="ChEBI" id="CHEBI:456215"/>
        <dbReference type="EC" id="6.3.4.15"/>
    </reaction>
</comment>
<dbReference type="Pfam" id="PF02237">
    <property type="entry name" value="BPL_C"/>
    <property type="match status" value="1"/>
</dbReference>
<dbReference type="GO" id="GO:0016740">
    <property type="term" value="F:transferase activity"/>
    <property type="evidence" value="ECO:0007669"/>
    <property type="project" value="UniProtKB-ARBA"/>
</dbReference>
<dbReference type="EMBL" id="JYGE01000006">
    <property type="protein sequence ID" value="PSJ31181.1"/>
    <property type="molecule type" value="Genomic_DNA"/>
</dbReference>
<keyword evidence="8" id="KW-1185">Reference proteome</keyword>
<evidence type="ECO:0000259" key="6">
    <source>
        <dbReference type="PROSITE" id="PS51733"/>
    </source>
</evidence>
<feature type="DNA-binding region" description="H-T-H motif" evidence="5">
    <location>
        <begin position="14"/>
        <end position="33"/>
    </location>
</feature>
<keyword evidence="4 5" id="KW-0092">Biotin</keyword>
<keyword evidence="5" id="KW-0804">Transcription</keyword>
<dbReference type="HAMAP" id="MF_00978">
    <property type="entry name" value="Bifunct_BirA"/>
    <property type="match status" value="1"/>
</dbReference>
<feature type="binding site" evidence="5">
    <location>
        <begin position="86"/>
        <end position="88"/>
    </location>
    <ligand>
        <name>biotin</name>
        <dbReference type="ChEBI" id="CHEBI:57586"/>
    </ligand>
</feature>
<dbReference type="InterPro" id="IPR003142">
    <property type="entry name" value="BPL_C"/>
</dbReference>
<keyword evidence="2 5" id="KW-0547">Nucleotide-binding</keyword>
<dbReference type="GO" id="GO:0004077">
    <property type="term" value="F:biotin--[biotin carboxyl-carrier protein] ligase activity"/>
    <property type="evidence" value="ECO:0007669"/>
    <property type="project" value="UniProtKB-UniRule"/>
</dbReference>
<keyword evidence="1 5" id="KW-0436">Ligase</keyword>
<comment type="caution">
    <text evidence="5">Lacks conserved residue(s) required for the propagation of feature annotation.</text>
</comment>
<name>A0A2P7PZM8_9FIRM</name>
<dbReference type="Gene3D" id="1.10.10.10">
    <property type="entry name" value="Winged helix-like DNA-binding domain superfamily/Winged helix DNA-binding domain"/>
    <property type="match status" value="1"/>
</dbReference>
<dbReference type="PROSITE" id="PS51733">
    <property type="entry name" value="BPL_LPL_CATALYTIC"/>
    <property type="match status" value="1"/>
</dbReference>
<dbReference type="InterPro" id="IPR013196">
    <property type="entry name" value="HTH_11"/>
</dbReference>
<comment type="similarity">
    <text evidence="5">Belongs to the biotin--protein ligase family.</text>
</comment>
<comment type="function">
    <text evidence="5">Acts both as a biotin--[acetyl-CoA-carboxylase] ligase and a repressor.</text>
</comment>
<dbReference type="InterPro" id="IPR045864">
    <property type="entry name" value="aa-tRNA-synth_II/BPL/LPL"/>
</dbReference>
<organism evidence="7 8">
    <name type="scientific">Peptostreptococcus russellii</name>
    <dbReference type="NCBI Taxonomy" id="215200"/>
    <lineage>
        <taxon>Bacteria</taxon>
        <taxon>Bacillati</taxon>
        <taxon>Bacillota</taxon>
        <taxon>Clostridia</taxon>
        <taxon>Peptostreptococcales</taxon>
        <taxon>Peptostreptococcaceae</taxon>
        <taxon>Peptostreptococcus</taxon>
    </lineage>
</organism>
<dbReference type="Gene3D" id="3.30.930.10">
    <property type="entry name" value="Bira Bifunctional Protein, Domain 2"/>
    <property type="match status" value="1"/>
</dbReference>
<dbReference type="AlphaFoldDB" id="A0A2P7PZM8"/>
<evidence type="ECO:0000256" key="3">
    <source>
        <dbReference type="ARBA" id="ARBA00022840"/>
    </source>
</evidence>
<accession>A0A2P7PZM8</accession>
<dbReference type="SUPFAM" id="SSF46785">
    <property type="entry name" value="Winged helix' DNA-binding domain"/>
    <property type="match status" value="1"/>
</dbReference>
<dbReference type="InterPro" id="IPR004408">
    <property type="entry name" value="Biotin_CoA_COase_ligase"/>
</dbReference>
<evidence type="ECO:0000256" key="5">
    <source>
        <dbReference type="HAMAP-Rule" id="MF_00978"/>
    </source>
</evidence>
<dbReference type="InterPro" id="IPR036388">
    <property type="entry name" value="WH-like_DNA-bd_sf"/>
</dbReference>
<dbReference type="Pfam" id="PF08279">
    <property type="entry name" value="HTH_11"/>
    <property type="match status" value="1"/>
</dbReference>
<keyword evidence="5" id="KW-0805">Transcription regulation</keyword>
<proteinExistence type="inferred from homology"/>
<feature type="binding site" evidence="5">
    <location>
        <position position="109"/>
    </location>
    <ligand>
        <name>biotin</name>
        <dbReference type="ChEBI" id="CHEBI:57586"/>
    </ligand>
</feature>
<dbReference type="Proteomes" id="UP000241434">
    <property type="component" value="Unassembled WGS sequence"/>
</dbReference>
<dbReference type="InterPro" id="IPR030855">
    <property type="entry name" value="Bifunct_BirA"/>
</dbReference>
<evidence type="ECO:0000256" key="4">
    <source>
        <dbReference type="ARBA" id="ARBA00023267"/>
    </source>
</evidence>
<gene>
    <name evidence="5" type="primary">birA</name>
    <name evidence="7" type="ORF">UF10_07810</name>
</gene>
<feature type="domain" description="BPL/LPL catalytic" evidence="6">
    <location>
        <begin position="63"/>
        <end position="249"/>
    </location>
</feature>
<dbReference type="GO" id="GO:0003677">
    <property type="term" value="F:DNA binding"/>
    <property type="evidence" value="ECO:0007669"/>
    <property type="project" value="UniProtKB-UniRule"/>
</dbReference>
<dbReference type="InterPro" id="IPR036390">
    <property type="entry name" value="WH_DNA-bd_sf"/>
</dbReference>
<dbReference type="NCBIfam" id="TIGR00121">
    <property type="entry name" value="birA_ligase"/>
    <property type="match status" value="1"/>
</dbReference>
<dbReference type="InterPro" id="IPR004143">
    <property type="entry name" value="BPL_LPL_catalytic"/>
</dbReference>
<protein>
    <recommendedName>
        <fullName evidence="5">Bifunctional ligase/repressor BirA</fullName>
    </recommendedName>
    <alternativeName>
        <fullName evidence="5">Biotin--[acetyl-CoA-carboxylase] ligase</fullName>
        <ecNumber evidence="5">6.3.4.15</ecNumber>
    </alternativeName>
    <alternativeName>
        <fullName evidence="5">Biotin--protein ligase</fullName>
    </alternativeName>
    <alternativeName>
        <fullName evidence="5">Biotin-[acetyl-CoA carboxylase] synthetase</fullName>
    </alternativeName>
</protein>
<dbReference type="EC" id="6.3.4.15" evidence="5"/>
<keyword evidence="5" id="KW-0678">Repressor</keyword>
<dbReference type="GO" id="GO:0005737">
    <property type="term" value="C:cytoplasm"/>
    <property type="evidence" value="ECO:0007669"/>
    <property type="project" value="TreeGrafter"/>
</dbReference>
<dbReference type="GO" id="GO:0009249">
    <property type="term" value="P:protein lipoylation"/>
    <property type="evidence" value="ECO:0007669"/>
    <property type="project" value="UniProtKB-ARBA"/>
</dbReference>
<dbReference type="PANTHER" id="PTHR12835">
    <property type="entry name" value="BIOTIN PROTEIN LIGASE"/>
    <property type="match status" value="1"/>
</dbReference>
<dbReference type="Pfam" id="PF03099">
    <property type="entry name" value="BPL_LplA_LipB"/>
    <property type="match status" value="1"/>
</dbReference>
<dbReference type="SUPFAM" id="SSF55681">
    <property type="entry name" value="Class II aaRS and biotin synthetases"/>
    <property type="match status" value="1"/>
</dbReference>
<dbReference type="Gene3D" id="2.30.30.100">
    <property type="match status" value="1"/>
</dbReference>